<comment type="caution">
    <text evidence="2">The sequence shown here is derived from an EMBL/GenBank/DDBJ whole genome shotgun (WGS) entry which is preliminary data.</text>
</comment>
<organism evidence="2 3">
    <name type="scientific">Cyclotella atomus</name>
    <dbReference type="NCBI Taxonomy" id="382360"/>
    <lineage>
        <taxon>Eukaryota</taxon>
        <taxon>Sar</taxon>
        <taxon>Stramenopiles</taxon>
        <taxon>Ochrophyta</taxon>
        <taxon>Bacillariophyta</taxon>
        <taxon>Coscinodiscophyceae</taxon>
        <taxon>Thalassiosirophycidae</taxon>
        <taxon>Stephanodiscales</taxon>
        <taxon>Stephanodiscaceae</taxon>
        <taxon>Cyclotella</taxon>
    </lineage>
</organism>
<dbReference type="Proteomes" id="UP001530400">
    <property type="component" value="Unassembled WGS sequence"/>
</dbReference>
<sequence length="513" mass="58731">MHRILRAAPPRRLTLTASARPLSTAASLDKRKQSLKQPRGSTRPDWRELFRSAEYDDAWSPYIPLIGHNKPELNGESANDFKLNAKSGTIEVKHNTIQDLIEGRWQKRRHGMNLVPLTMKQKDAESSNDIEILQATAQYEGRLRWLESQTRFLCSMLDDLYRTGIRRQIDRGRTERCHRVSIDITCVIGKLLTLTPPLNSEIQLPFTFSGLAHRAASILDKIERCSPVSLQNVKPVQRNEIQTSKRAGSYRLPQHLPYTKHALPFPTAEIYNMVLLLHAKESGPACIAEEAEDVIWSMIERYMQQRELNTSNKESSILPSKENWDCVLRCWSKSTDSDRAFRAYAYVESWKRWNAHMKEQRDKAIDIYGPDLFSFHLLLETCLADGEKEERAAGIGSKIATQLWDEAKESPLFKEFDSETYCLLLACLCQKSSIKRNKSFALAKRVFQSCCEHGMLTVEVLDAVRDAVPDETFLQMVGGKKDKYVGDDKKPLPSEAIVKEVPIDWVKRLFFSA</sequence>
<feature type="region of interest" description="Disordered" evidence="1">
    <location>
        <begin position="18"/>
        <end position="43"/>
    </location>
</feature>
<gene>
    <name evidence="2" type="ORF">ACHAWO_009102</name>
</gene>
<evidence type="ECO:0000313" key="3">
    <source>
        <dbReference type="Proteomes" id="UP001530400"/>
    </source>
</evidence>
<evidence type="ECO:0000313" key="2">
    <source>
        <dbReference type="EMBL" id="KAL3771439.1"/>
    </source>
</evidence>
<reference evidence="2 3" key="1">
    <citation type="submission" date="2024-10" db="EMBL/GenBank/DDBJ databases">
        <title>Updated reference genomes for cyclostephanoid diatoms.</title>
        <authorList>
            <person name="Roberts W.R."/>
            <person name="Alverson A.J."/>
        </authorList>
    </citation>
    <scope>NUCLEOTIDE SEQUENCE [LARGE SCALE GENOMIC DNA]</scope>
    <source>
        <strain evidence="2 3">AJA010-31</strain>
    </source>
</reference>
<evidence type="ECO:0000256" key="1">
    <source>
        <dbReference type="SAM" id="MobiDB-lite"/>
    </source>
</evidence>
<keyword evidence="3" id="KW-1185">Reference proteome</keyword>
<dbReference type="InterPro" id="IPR011990">
    <property type="entry name" value="TPR-like_helical_dom_sf"/>
</dbReference>
<dbReference type="Gene3D" id="1.25.40.10">
    <property type="entry name" value="Tetratricopeptide repeat domain"/>
    <property type="match status" value="1"/>
</dbReference>
<protein>
    <submittedName>
        <fullName evidence="2">Uncharacterized protein</fullName>
    </submittedName>
</protein>
<accession>A0ABD3N5N2</accession>
<dbReference type="EMBL" id="JALLPJ020001287">
    <property type="protein sequence ID" value="KAL3771439.1"/>
    <property type="molecule type" value="Genomic_DNA"/>
</dbReference>
<proteinExistence type="predicted"/>
<dbReference type="AlphaFoldDB" id="A0ABD3N5N2"/>
<name>A0ABD3N5N2_9STRA</name>